<accession>A0ABY5M8I9</accession>
<organism evidence="1 2">
    <name type="scientific">Aeromicrobium wangtongii</name>
    <dbReference type="NCBI Taxonomy" id="2969247"/>
    <lineage>
        <taxon>Bacteria</taxon>
        <taxon>Bacillati</taxon>
        <taxon>Actinomycetota</taxon>
        <taxon>Actinomycetes</taxon>
        <taxon>Propionibacteriales</taxon>
        <taxon>Nocardioidaceae</taxon>
        <taxon>Aeromicrobium</taxon>
    </lineage>
</organism>
<protein>
    <submittedName>
        <fullName evidence="1">Uncharacterized protein</fullName>
    </submittedName>
</protein>
<evidence type="ECO:0000313" key="1">
    <source>
        <dbReference type="EMBL" id="UUP13077.1"/>
    </source>
</evidence>
<proteinExistence type="predicted"/>
<dbReference type="RefSeq" id="WP_232401042.1">
    <property type="nucleotide sequence ID" value="NZ_CP102173.1"/>
</dbReference>
<dbReference type="InterPro" id="IPR036724">
    <property type="entry name" value="Cobalamin-bd_sf"/>
</dbReference>
<evidence type="ECO:0000313" key="2">
    <source>
        <dbReference type="Proteomes" id="UP001316184"/>
    </source>
</evidence>
<name>A0ABY5M8I9_9ACTN</name>
<dbReference type="EMBL" id="CP102173">
    <property type="protein sequence ID" value="UUP13077.1"/>
    <property type="molecule type" value="Genomic_DNA"/>
</dbReference>
<reference evidence="1 2" key="1">
    <citation type="submission" date="2022-08" db="EMBL/GenBank/DDBJ databases">
        <title>novel species in genus Aeromicrobium.</title>
        <authorList>
            <person name="Ye L."/>
        </authorList>
    </citation>
    <scope>NUCLEOTIDE SEQUENCE [LARGE SCALE GENOMIC DNA]</scope>
    <source>
        <strain evidence="2">zg-Y1379</strain>
    </source>
</reference>
<keyword evidence="2" id="KW-1185">Reference proteome</keyword>
<dbReference type="SUPFAM" id="SSF52242">
    <property type="entry name" value="Cobalamin (vitamin B12)-binding domain"/>
    <property type="match status" value="1"/>
</dbReference>
<gene>
    <name evidence="1" type="ORF">NQV15_14620</name>
</gene>
<dbReference type="Gene3D" id="3.40.50.280">
    <property type="entry name" value="Cobalamin-binding domain"/>
    <property type="match status" value="1"/>
</dbReference>
<sequence>MTIERIIVGATGDDAAARSAARRLLDEGHEIVFVGGHQTPEHLGRTAVAEDAVRILVDTAADVTALGRIAAVCAELGAPDITVEHLV</sequence>
<dbReference type="Proteomes" id="UP001316184">
    <property type="component" value="Chromosome"/>
</dbReference>